<feature type="region of interest" description="Disordered" evidence="1">
    <location>
        <begin position="1"/>
        <end position="39"/>
    </location>
</feature>
<feature type="compositionally biased region" description="Gly residues" evidence="1">
    <location>
        <begin position="11"/>
        <end position="28"/>
    </location>
</feature>
<name>A0ABQ5SP26_9CHLO</name>
<sequence length="168" mass="16919">IIATNSSDNGADGGSGGGSGGSGRGNSGGSDRDVSGGDSDRLSGAWVLVSNTTRESHPGCTYGNIITNMQRVGALGVIFSASPGNEVEVIKPTEVDFQQDGLYGATTAYGKYNRQRQDQHLPAPLRRCRAAASTSIVGGSHDAAGVTLPMGRTSGGSGTAAAEGEENM</sequence>
<dbReference type="Proteomes" id="UP001165090">
    <property type="component" value="Unassembled WGS sequence"/>
</dbReference>
<feature type="compositionally biased region" description="Basic and acidic residues" evidence="1">
    <location>
        <begin position="30"/>
        <end position="39"/>
    </location>
</feature>
<feature type="non-terminal residue" evidence="2">
    <location>
        <position position="168"/>
    </location>
</feature>
<feature type="region of interest" description="Disordered" evidence="1">
    <location>
        <begin position="142"/>
        <end position="168"/>
    </location>
</feature>
<feature type="compositionally biased region" description="Low complexity" evidence="1">
    <location>
        <begin position="1"/>
        <end position="10"/>
    </location>
</feature>
<evidence type="ECO:0000313" key="2">
    <source>
        <dbReference type="EMBL" id="GLI71371.1"/>
    </source>
</evidence>
<comment type="caution">
    <text evidence="2">The sequence shown here is derived from an EMBL/GenBank/DDBJ whole genome shotgun (WGS) entry which is preliminary data.</text>
</comment>
<proteinExistence type="predicted"/>
<reference evidence="2 3" key="1">
    <citation type="journal article" date="2023" name="IScience">
        <title>Expanded male sex-determining region conserved during the evolution of homothallism in the green alga Volvox.</title>
        <authorList>
            <person name="Yamamoto K."/>
            <person name="Matsuzaki R."/>
            <person name="Mahakham W."/>
            <person name="Heman W."/>
            <person name="Sekimoto H."/>
            <person name="Kawachi M."/>
            <person name="Minakuchi Y."/>
            <person name="Toyoda A."/>
            <person name="Nozaki H."/>
        </authorList>
    </citation>
    <scope>NUCLEOTIDE SEQUENCE [LARGE SCALE GENOMIC DNA]</scope>
    <source>
        <strain evidence="2 3">NIES-4468</strain>
    </source>
</reference>
<dbReference type="EMBL" id="BSDZ01000112">
    <property type="protein sequence ID" value="GLI71371.1"/>
    <property type="molecule type" value="Genomic_DNA"/>
</dbReference>
<evidence type="ECO:0000256" key="1">
    <source>
        <dbReference type="SAM" id="MobiDB-lite"/>
    </source>
</evidence>
<feature type="non-terminal residue" evidence="2">
    <location>
        <position position="1"/>
    </location>
</feature>
<gene>
    <name evidence="2" type="ORF">VaNZ11_016561</name>
</gene>
<protein>
    <submittedName>
        <fullName evidence="2">Uncharacterized protein</fullName>
    </submittedName>
</protein>
<keyword evidence="3" id="KW-1185">Reference proteome</keyword>
<evidence type="ECO:0000313" key="3">
    <source>
        <dbReference type="Proteomes" id="UP001165090"/>
    </source>
</evidence>
<accession>A0ABQ5SP26</accession>
<organism evidence="2 3">
    <name type="scientific">Volvox africanus</name>
    <dbReference type="NCBI Taxonomy" id="51714"/>
    <lineage>
        <taxon>Eukaryota</taxon>
        <taxon>Viridiplantae</taxon>
        <taxon>Chlorophyta</taxon>
        <taxon>core chlorophytes</taxon>
        <taxon>Chlorophyceae</taxon>
        <taxon>CS clade</taxon>
        <taxon>Chlamydomonadales</taxon>
        <taxon>Volvocaceae</taxon>
        <taxon>Volvox</taxon>
    </lineage>
</organism>